<feature type="region of interest" description="Disordered" evidence="1">
    <location>
        <begin position="148"/>
        <end position="169"/>
    </location>
</feature>
<feature type="compositionally biased region" description="Basic and acidic residues" evidence="1">
    <location>
        <begin position="153"/>
        <end position="162"/>
    </location>
</feature>
<proteinExistence type="predicted"/>
<comment type="caution">
    <text evidence="2">The sequence shown here is derived from an EMBL/GenBank/DDBJ whole genome shotgun (WGS) entry which is preliminary data.</text>
</comment>
<evidence type="ECO:0000256" key="1">
    <source>
        <dbReference type="SAM" id="MobiDB-lite"/>
    </source>
</evidence>
<dbReference type="Proteomes" id="UP000315400">
    <property type="component" value="Unassembled WGS sequence"/>
</dbReference>
<sequence>MSLLYGYERFIYPVEVSGAIDFTYGATSDRIIIDEQAWYCLSNANNSLSPDYPSLWDEIASELSAISGNTFRIEWATPNGYPHKEGIAIINEDQAWSLDFDSSGFDFPPEVLGFPSDISTAVSSELVGGEHVITSTQSHLGSWLPVSLDDSPTQDKRSRVDGEVYSSTSDEYEQTATTAMRELRSNRRFMLEWVPGLRIKGTSTRGRDPQYRGLCGLPEYSGSLDDDGDELAFDTFWRHCYGGGEFVVVYHDGRAEIAPGDDITEVCRFTGDVKQSPVNAYGEPMRMNGEFYSLDFDMFVVEGRYDY</sequence>
<accession>A0A540VRJ2</accession>
<organism evidence="2 3">
    <name type="scientific">Spiribacter salinus</name>
    <dbReference type="NCBI Taxonomy" id="1335746"/>
    <lineage>
        <taxon>Bacteria</taxon>
        <taxon>Pseudomonadati</taxon>
        <taxon>Pseudomonadota</taxon>
        <taxon>Gammaproteobacteria</taxon>
        <taxon>Chromatiales</taxon>
        <taxon>Ectothiorhodospiraceae</taxon>
        <taxon>Spiribacter</taxon>
    </lineage>
</organism>
<name>A0A540VRJ2_9GAMM</name>
<evidence type="ECO:0000313" key="3">
    <source>
        <dbReference type="Proteomes" id="UP000315400"/>
    </source>
</evidence>
<dbReference type="AlphaFoldDB" id="A0A540VRJ2"/>
<protein>
    <submittedName>
        <fullName evidence="2">Uncharacterized protein</fullName>
    </submittedName>
</protein>
<reference evidence="2 3" key="1">
    <citation type="submission" date="2019-06" db="EMBL/GenBank/DDBJ databases">
        <title>Metagenome assembled Genome of Spiribacter salinus SL48-SHIP from the microbial mat of Salt Lake 48 (Novosibirsk region, Russia).</title>
        <authorList>
            <person name="Shipova A."/>
            <person name="Rozanov A.S."/>
            <person name="Bryanskaya A.V."/>
            <person name="Peltek S.E."/>
        </authorList>
    </citation>
    <scope>NUCLEOTIDE SEQUENCE [LARGE SCALE GENOMIC DNA]</scope>
    <source>
        <strain evidence="2">SL48-SHIP-2</strain>
    </source>
</reference>
<gene>
    <name evidence="2" type="ORF">FKY71_08880</name>
</gene>
<dbReference type="EMBL" id="VIFK01000066">
    <property type="protein sequence ID" value="TQE99374.1"/>
    <property type="molecule type" value="Genomic_DNA"/>
</dbReference>
<evidence type="ECO:0000313" key="2">
    <source>
        <dbReference type="EMBL" id="TQE99374.1"/>
    </source>
</evidence>